<evidence type="ECO:0000313" key="2">
    <source>
        <dbReference type="Proteomes" id="UP000298652"/>
    </source>
</evidence>
<organism evidence="1 2">
    <name type="scientific">Setaria viridis</name>
    <name type="common">Green bristlegrass</name>
    <name type="synonym">Setaria italica subsp. viridis</name>
    <dbReference type="NCBI Taxonomy" id="4556"/>
    <lineage>
        <taxon>Eukaryota</taxon>
        <taxon>Viridiplantae</taxon>
        <taxon>Streptophyta</taxon>
        <taxon>Embryophyta</taxon>
        <taxon>Tracheophyta</taxon>
        <taxon>Spermatophyta</taxon>
        <taxon>Magnoliopsida</taxon>
        <taxon>Liliopsida</taxon>
        <taxon>Poales</taxon>
        <taxon>Poaceae</taxon>
        <taxon>PACMAD clade</taxon>
        <taxon>Panicoideae</taxon>
        <taxon>Panicodae</taxon>
        <taxon>Paniceae</taxon>
        <taxon>Cenchrinae</taxon>
        <taxon>Setaria</taxon>
    </lineage>
</organism>
<reference evidence="1" key="1">
    <citation type="submission" date="2019-03" db="EMBL/GenBank/DDBJ databases">
        <title>WGS assembly of Setaria viridis.</title>
        <authorList>
            <person name="Huang P."/>
            <person name="Jenkins J."/>
            <person name="Grimwood J."/>
            <person name="Barry K."/>
            <person name="Healey A."/>
            <person name="Mamidi S."/>
            <person name="Sreedasyam A."/>
            <person name="Shu S."/>
            <person name="Feldman M."/>
            <person name="Wu J."/>
            <person name="Yu Y."/>
            <person name="Chen C."/>
            <person name="Johnson J."/>
            <person name="Rokhsar D."/>
            <person name="Baxter I."/>
            <person name="Schmutz J."/>
            <person name="Brutnell T."/>
            <person name="Kellogg E."/>
        </authorList>
    </citation>
    <scope>NUCLEOTIDE SEQUENCE [LARGE SCALE GENOMIC DNA]</scope>
</reference>
<gene>
    <name evidence="1" type="ORF">SEVIR_4G249700v2</name>
</gene>
<protein>
    <submittedName>
        <fullName evidence="1">Uncharacterized protein</fullName>
    </submittedName>
</protein>
<dbReference type="EMBL" id="CM016555">
    <property type="protein sequence ID" value="TKW22764.1"/>
    <property type="molecule type" value="Genomic_DNA"/>
</dbReference>
<dbReference type="Gramene" id="TKW22764">
    <property type="protein sequence ID" value="TKW22764"/>
    <property type="gene ID" value="SEVIR_4G249700v2"/>
</dbReference>
<sequence>MVISEKTKEEGKMEVGIMGAHKSRFNNRGKFLAIRQATAAPNSQAIQRYCHALKSMRSFGVCEELIDACSTKLPSL</sequence>
<dbReference type="Proteomes" id="UP000298652">
    <property type="component" value="Chromosome 4"/>
</dbReference>
<dbReference type="AlphaFoldDB" id="A0A4U6V4D0"/>
<evidence type="ECO:0000313" key="1">
    <source>
        <dbReference type="EMBL" id="TKW22764.1"/>
    </source>
</evidence>
<proteinExistence type="predicted"/>
<keyword evidence="2" id="KW-1185">Reference proteome</keyword>
<name>A0A4U6V4D0_SETVI</name>
<accession>A0A4U6V4D0</accession>